<reference evidence="3 4" key="1">
    <citation type="journal article" date="2015" name="Genome Announc.">
        <title>Draft Genome Sequence and Gene Annotation of the Entomopathogenic Fungus Verticillium hemipterigenum.</title>
        <authorList>
            <person name="Horn F."/>
            <person name="Habel A."/>
            <person name="Scharf D.H."/>
            <person name="Dworschak J."/>
            <person name="Brakhage A.A."/>
            <person name="Guthke R."/>
            <person name="Hertweck C."/>
            <person name="Linde J."/>
        </authorList>
    </citation>
    <scope>NUCLEOTIDE SEQUENCE [LARGE SCALE GENOMIC DNA]</scope>
</reference>
<gene>
    <name evidence="3" type="ORF">VHEMI02040</name>
</gene>
<accession>A0A0A1T6M6</accession>
<dbReference type="Pfam" id="PF26177">
    <property type="entry name" value="zf_C2H2_17_1st"/>
    <property type="match status" value="1"/>
</dbReference>
<dbReference type="Pfam" id="PF26176">
    <property type="entry name" value="zf_C2H2_17_2"/>
    <property type="match status" value="1"/>
</dbReference>
<dbReference type="SMART" id="SM00355">
    <property type="entry name" value="ZnF_C2H2"/>
    <property type="match status" value="2"/>
</dbReference>
<dbReference type="InterPro" id="IPR013087">
    <property type="entry name" value="Znf_C2H2_type"/>
</dbReference>
<dbReference type="STRING" id="1531966.A0A0A1T6M6"/>
<evidence type="ECO:0000256" key="1">
    <source>
        <dbReference type="SAM" id="MobiDB-lite"/>
    </source>
</evidence>
<feature type="region of interest" description="Disordered" evidence="1">
    <location>
        <begin position="79"/>
        <end position="114"/>
    </location>
</feature>
<dbReference type="InterPro" id="IPR059009">
    <property type="entry name" value="Znf_C2H2_17_1st"/>
</dbReference>
<organism evidence="3 4">
    <name type="scientific">[Torrubiella] hemipterigena</name>
    <dbReference type="NCBI Taxonomy" id="1531966"/>
    <lineage>
        <taxon>Eukaryota</taxon>
        <taxon>Fungi</taxon>
        <taxon>Dikarya</taxon>
        <taxon>Ascomycota</taxon>
        <taxon>Pezizomycotina</taxon>
        <taxon>Sordariomycetes</taxon>
        <taxon>Hypocreomycetidae</taxon>
        <taxon>Hypocreales</taxon>
        <taxon>Clavicipitaceae</taxon>
        <taxon>Clavicipitaceae incertae sedis</taxon>
        <taxon>'Torrubiella' clade</taxon>
    </lineage>
</organism>
<name>A0A0A1T6M6_9HYPO</name>
<evidence type="ECO:0000259" key="2">
    <source>
        <dbReference type="SMART" id="SM00355"/>
    </source>
</evidence>
<dbReference type="Proteomes" id="UP000039046">
    <property type="component" value="Unassembled WGS sequence"/>
</dbReference>
<evidence type="ECO:0000313" key="3">
    <source>
        <dbReference type="EMBL" id="CEJ81942.1"/>
    </source>
</evidence>
<feature type="domain" description="C2H2-type" evidence="2">
    <location>
        <begin position="377"/>
        <end position="407"/>
    </location>
</feature>
<proteinExistence type="predicted"/>
<dbReference type="OrthoDB" id="5062908at2759"/>
<evidence type="ECO:0000313" key="4">
    <source>
        <dbReference type="Proteomes" id="UP000039046"/>
    </source>
</evidence>
<feature type="compositionally biased region" description="Polar residues" evidence="1">
    <location>
        <begin position="83"/>
        <end position="114"/>
    </location>
</feature>
<protein>
    <submittedName>
        <fullName evidence="3">Putative Zinc c2h2 finger domain containing protein</fullName>
    </submittedName>
</protein>
<sequence length="521" mass="56301">MTAAVMSIHQSKMPGYDKNNAINLDEMHSLTSDSSYSQLPVPLGTASVYSLSNSDPTSDLSNGTWSVAIDGMNFLPHFPDPSLQPSGPTEDFNFTSGQTTPKGSRNQNNDYMDSSWATLRAVTPKGQSMMRVDSSASACSSASQVSSMGVLSNDGSGFHAFQAPSTNPVSAATSDPSPLAWDGYEDDGLGGAFKIDLGELDGIDITSTEAALGQTLHAHSSPSSWGDFESSISRTSSPATVDEAWMKGAFAATSPQTTLNLHNELSPSLKLADPVDLTASLIARPSTDGDSPRDDVRYKNAVRGADGLFHCPWEGTPECNHKPEKLKCNYDKFLDSHLKPYRCKVPTCNGAQFSSTACRLRHEREAHGLHGHGNKPFPCTYEGCERSQPGNGFPRLWNLRDHMKRVHNDKTDDLGQDLSPTSGSAKGRKRKSDAQDSAMGSRKAAQSMPPPKLPADPTRPLLQRWESHYKAMQGLLEDIATPGDGKAMKQIFEMQRRSSEMAKINAELANLTRAKTQNTSG</sequence>
<dbReference type="InterPro" id="IPR059095">
    <property type="entry name" value="Znf_C2H2_17_2nd"/>
</dbReference>
<keyword evidence="4" id="KW-1185">Reference proteome</keyword>
<dbReference type="Gene3D" id="3.30.160.60">
    <property type="entry name" value="Classic Zinc Finger"/>
    <property type="match status" value="1"/>
</dbReference>
<dbReference type="EMBL" id="CDHN01000001">
    <property type="protein sequence ID" value="CEJ81942.1"/>
    <property type="molecule type" value="Genomic_DNA"/>
</dbReference>
<feature type="region of interest" description="Disordered" evidence="1">
    <location>
        <begin position="408"/>
        <end position="459"/>
    </location>
</feature>
<feature type="domain" description="C2H2-type" evidence="2">
    <location>
        <begin position="341"/>
        <end position="367"/>
    </location>
</feature>
<dbReference type="AlphaFoldDB" id="A0A0A1T6M6"/>